<protein>
    <recommendedName>
        <fullName evidence="2">Retrovirus-related Pol polyprotein from transposon TNT 1-94-like beta-barrel domain-containing protein</fullName>
    </recommendedName>
</protein>
<dbReference type="Proteomes" id="UP001396334">
    <property type="component" value="Unassembled WGS sequence"/>
</dbReference>
<gene>
    <name evidence="3" type="ORF">V6N11_019147</name>
</gene>
<evidence type="ECO:0000259" key="2">
    <source>
        <dbReference type="Pfam" id="PF22936"/>
    </source>
</evidence>
<comment type="caution">
    <text evidence="3">The sequence shown here is derived from an EMBL/GenBank/DDBJ whole genome shotgun (WGS) entry which is preliminary data.</text>
</comment>
<sequence length="382" mass="42866">MMALKYKEGTSTANHVSEFQSVMNQLLGMGVKFDDEILGLWLLATLPNSWDTFRVSLINYAPHGIIKLVLAKSDVLNEEGRNRENDGKGRDKSQSKSRSIYKNLECHHFGKKCHIKKYYFKLKRENKGGGHKNDQNDDEKSESVATVTREDLLVICDQNLFNLAFDETSWVIDNGASIHVTSRGNFFTSYTPGDFGVLKMGNDGLASVTCMGDVSLFQSSVERETGKKLKSIRTDNGSEYRDVKLPSSFWAESLNIVTHVINMPPSVPLRGDVPEKVCYRLYDPIQKKFVRSRDVVIIKDQTIDYIDKTEKKDSLDSGDLTNVNLVPLDPSLNPVQDDGHGDVNDDQQDVGNFDAPIDDVVTDQQQAPIAPPVVPFRRSSRD</sequence>
<dbReference type="Pfam" id="PF22936">
    <property type="entry name" value="Pol_BBD"/>
    <property type="match status" value="1"/>
</dbReference>
<evidence type="ECO:0000256" key="1">
    <source>
        <dbReference type="SAM" id="MobiDB-lite"/>
    </source>
</evidence>
<proteinExistence type="predicted"/>
<organism evidence="3 4">
    <name type="scientific">Hibiscus sabdariffa</name>
    <name type="common">roselle</name>
    <dbReference type="NCBI Taxonomy" id="183260"/>
    <lineage>
        <taxon>Eukaryota</taxon>
        <taxon>Viridiplantae</taxon>
        <taxon>Streptophyta</taxon>
        <taxon>Embryophyta</taxon>
        <taxon>Tracheophyta</taxon>
        <taxon>Spermatophyta</taxon>
        <taxon>Magnoliopsida</taxon>
        <taxon>eudicotyledons</taxon>
        <taxon>Gunneridae</taxon>
        <taxon>Pentapetalae</taxon>
        <taxon>rosids</taxon>
        <taxon>malvids</taxon>
        <taxon>Malvales</taxon>
        <taxon>Malvaceae</taxon>
        <taxon>Malvoideae</taxon>
        <taxon>Hibiscus</taxon>
    </lineage>
</organism>
<evidence type="ECO:0000313" key="3">
    <source>
        <dbReference type="EMBL" id="KAK9006816.1"/>
    </source>
</evidence>
<reference evidence="3 4" key="1">
    <citation type="journal article" date="2024" name="G3 (Bethesda)">
        <title>Genome assembly of Hibiscus sabdariffa L. provides insights into metabolisms of medicinal natural products.</title>
        <authorList>
            <person name="Kim T."/>
        </authorList>
    </citation>
    <scope>NUCLEOTIDE SEQUENCE [LARGE SCALE GENOMIC DNA]</scope>
    <source>
        <strain evidence="3">TK-2024</strain>
        <tissue evidence="3">Old leaves</tissue>
    </source>
</reference>
<feature type="region of interest" description="Disordered" evidence="1">
    <location>
        <begin position="328"/>
        <end position="382"/>
    </location>
</feature>
<accession>A0ABR2R248</accession>
<keyword evidence="4" id="KW-1185">Reference proteome</keyword>
<dbReference type="InterPro" id="IPR054722">
    <property type="entry name" value="PolX-like_BBD"/>
</dbReference>
<feature type="domain" description="Retrovirus-related Pol polyprotein from transposon TNT 1-94-like beta-barrel" evidence="2">
    <location>
        <begin position="170"/>
        <end position="217"/>
    </location>
</feature>
<dbReference type="EMBL" id="JBBPBN010000028">
    <property type="protein sequence ID" value="KAK9006816.1"/>
    <property type="molecule type" value="Genomic_DNA"/>
</dbReference>
<name>A0ABR2R248_9ROSI</name>
<dbReference type="Pfam" id="PF14223">
    <property type="entry name" value="Retrotran_gag_2"/>
    <property type="match status" value="1"/>
</dbReference>
<evidence type="ECO:0000313" key="4">
    <source>
        <dbReference type="Proteomes" id="UP001396334"/>
    </source>
</evidence>